<sequence length="291" mass="32302">MDVIALVGPSGTGKSHRALWVAQQNGADAIIDDGILIKDGKVIGGSSAKKEKNRIMAVRRAIFVLPGHASDVRRAIAESLPRRILLLGTSENMVQKIAKALRIGPVSKIIRIEDIASKKDMELAQYHRLKRGEHIIPVPTIELKPHFSGYLIDPIKSFFKTSSAKRRRLGERSIVHPVFSYYGKLVIDDSVIKNIVHIVAEALEEVYRVGHTHVKHLVNGDDDLGIMVSFEVVFSYGHAITEAMATLRRRLRTEIERMTGMVVHEIDILVKSIHVERGARTHARTAVSPSG</sequence>
<dbReference type="InterPro" id="IPR005531">
    <property type="entry name" value="Asp23"/>
</dbReference>
<reference evidence="2 3" key="1">
    <citation type="journal article" date="2019" name="Int. J. Syst. Evol. Microbiol.">
        <title>The Global Catalogue of Microorganisms (GCM) 10K type strain sequencing project: providing services to taxonomists for standard genome sequencing and annotation.</title>
        <authorList>
            <consortium name="The Broad Institute Genomics Platform"/>
            <consortium name="The Broad Institute Genome Sequencing Center for Infectious Disease"/>
            <person name="Wu L."/>
            <person name="Ma J."/>
        </authorList>
    </citation>
    <scope>NUCLEOTIDE SEQUENCE [LARGE SCALE GENOMIC DNA]</scope>
    <source>
        <strain evidence="2 3">JCM 8542</strain>
    </source>
</reference>
<proteinExistence type="inferred from homology"/>
<evidence type="ECO:0000313" key="2">
    <source>
        <dbReference type="EMBL" id="GAA0209216.1"/>
    </source>
</evidence>
<dbReference type="InterPro" id="IPR027417">
    <property type="entry name" value="P-loop_NTPase"/>
</dbReference>
<dbReference type="RefSeq" id="WP_304986764.1">
    <property type="nucleotide sequence ID" value="NZ_BAAACR010000008.1"/>
</dbReference>
<dbReference type="Proteomes" id="UP001500399">
    <property type="component" value="Unassembled WGS sequence"/>
</dbReference>
<comment type="similarity">
    <text evidence="1">Belongs to the asp23 family.</text>
</comment>
<dbReference type="Pfam" id="PF03780">
    <property type="entry name" value="Asp23"/>
    <property type="match status" value="1"/>
</dbReference>
<dbReference type="SUPFAM" id="SSF52540">
    <property type="entry name" value="P-loop containing nucleoside triphosphate hydrolases"/>
    <property type="match status" value="1"/>
</dbReference>
<evidence type="ECO:0000313" key="3">
    <source>
        <dbReference type="Proteomes" id="UP001500399"/>
    </source>
</evidence>
<name>A0ABN0T1H2_9FIRM</name>
<comment type="caution">
    <text evidence="2">The sequence shown here is derived from an EMBL/GenBank/DDBJ whole genome shotgun (WGS) entry which is preliminary data.</text>
</comment>
<organism evidence="2 3">
    <name type="scientific">Selenomonas dianae</name>
    <dbReference type="NCBI Taxonomy" id="135079"/>
    <lineage>
        <taxon>Bacteria</taxon>
        <taxon>Bacillati</taxon>
        <taxon>Bacillota</taxon>
        <taxon>Negativicutes</taxon>
        <taxon>Selenomonadales</taxon>
        <taxon>Selenomonadaceae</taxon>
        <taxon>Selenomonas</taxon>
    </lineage>
</organism>
<gene>
    <name evidence="2" type="ORF">GCM10008919_10570</name>
</gene>
<protein>
    <submittedName>
        <fullName evidence="2">ATPase</fullName>
    </submittedName>
</protein>
<dbReference type="EMBL" id="BAAACR010000008">
    <property type="protein sequence ID" value="GAA0209216.1"/>
    <property type="molecule type" value="Genomic_DNA"/>
</dbReference>
<accession>A0ABN0T1H2</accession>
<evidence type="ECO:0000256" key="1">
    <source>
        <dbReference type="ARBA" id="ARBA00005721"/>
    </source>
</evidence>
<keyword evidence="3" id="KW-1185">Reference proteome</keyword>